<dbReference type="AlphaFoldDB" id="A0A0N4ZQT5"/>
<reference evidence="2" key="1">
    <citation type="submission" date="2017-02" db="UniProtKB">
        <authorList>
            <consortium name="WormBaseParasite"/>
        </authorList>
    </citation>
    <scope>IDENTIFICATION</scope>
</reference>
<sequence length="130" mass="15170">MSQWVKNNSRPTNSISRFVIDINDYNFNVDLPRNDSDSKINESIKLLKIEDCNESFYSIRDSLNNSFADSTLNTTNTYIAEIDDNDLICDTNNTVIELDEKELRKKLIIRKMIVGKNGDLVYRRRNIQDE</sequence>
<name>A0A0N4ZQT5_PARTI</name>
<dbReference type="WBParaSite" id="PTRK_0001087600.1">
    <property type="protein sequence ID" value="PTRK_0001087600.1"/>
    <property type="gene ID" value="PTRK_0001087600"/>
</dbReference>
<organism evidence="1 2">
    <name type="scientific">Parastrongyloides trichosuri</name>
    <name type="common">Possum-specific nematode worm</name>
    <dbReference type="NCBI Taxonomy" id="131310"/>
    <lineage>
        <taxon>Eukaryota</taxon>
        <taxon>Metazoa</taxon>
        <taxon>Ecdysozoa</taxon>
        <taxon>Nematoda</taxon>
        <taxon>Chromadorea</taxon>
        <taxon>Rhabditida</taxon>
        <taxon>Tylenchina</taxon>
        <taxon>Panagrolaimomorpha</taxon>
        <taxon>Strongyloidoidea</taxon>
        <taxon>Strongyloididae</taxon>
        <taxon>Parastrongyloides</taxon>
    </lineage>
</organism>
<evidence type="ECO:0000313" key="1">
    <source>
        <dbReference type="Proteomes" id="UP000038045"/>
    </source>
</evidence>
<keyword evidence="1" id="KW-1185">Reference proteome</keyword>
<protein>
    <submittedName>
        <fullName evidence="2">SHSP domain-containing protein</fullName>
    </submittedName>
</protein>
<proteinExistence type="predicted"/>
<evidence type="ECO:0000313" key="2">
    <source>
        <dbReference type="WBParaSite" id="PTRK_0001087600.1"/>
    </source>
</evidence>
<dbReference type="Proteomes" id="UP000038045">
    <property type="component" value="Unplaced"/>
</dbReference>
<accession>A0A0N4ZQT5</accession>